<sequence>MIHLTLPYPISSNRYWRAVIIKGHAVMVPTKEAKAYKAEVAWLAKAAGIGQPHAGRIALTIRLYPNLPQDWAKRARRDPHTWDDTVQCIDLGNCEKVLSDALNGVAWVDDKKHRRILLERMEPDAKGARVELVIEHLAAAPSLFGEAAA</sequence>
<dbReference type="GO" id="GO:0006281">
    <property type="term" value="P:DNA repair"/>
    <property type="evidence" value="ECO:0007669"/>
    <property type="project" value="InterPro"/>
</dbReference>
<dbReference type="GO" id="GO:0006310">
    <property type="term" value="P:DNA recombination"/>
    <property type="evidence" value="ECO:0007669"/>
    <property type="project" value="InterPro"/>
</dbReference>
<dbReference type="Proteomes" id="UP001214521">
    <property type="component" value="Unassembled WGS sequence"/>
</dbReference>
<proteinExistence type="predicted"/>
<accession>A0AAI9FWY0</accession>
<gene>
    <name evidence="1" type="ORF">QEK83_002424</name>
</gene>
<reference evidence="1" key="1">
    <citation type="submission" date="2022-07" db="EMBL/GenBank/DDBJ databases">
        <authorList>
            <consortium name="Clinical and Environmental Microbiology Branch: Whole genome sequencing antimicrobial resistance pathogens in the healthcare setting"/>
        </authorList>
    </citation>
    <scope>NUCLEOTIDE SEQUENCE</scope>
    <source>
        <strain evidence="1">Stenotrophomonas_maltophilia_2021CK-00905</strain>
    </source>
</reference>
<evidence type="ECO:0000313" key="2">
    <source>
        <dbReference type="Proteomes" id="UP001214521"/>
    </source>
</evidence>
<dbReference type="EMBL" id="ABLOMU010000024">
    <property type="protein sequence ID" value="EKT4441764.1"/>
    <property type="molecule type" value="Genomic_DNA"/>
</dbReference>
<dbReference type="Pfam" id="PF05866">
    <property type="entry name" value="RusA"/>
    <property type="match status" value="1"/>
</dbReference>
<dbReference type="SUPFAM" id="SSF103084">
    <property type="entry name" value="Holliday junction resolvase RusA"/>
    <property type="match status" value="1"/>
</dbReference>
<dbReference type="GO" id="GO:0000287">
    <property type="term" value="F:magnesium ion binding"/>
    <property type="evidence" value="ECO:0007669"/>
    <property type="project" value="InterPro"/>
</dbReference>
<evidence type="ECO:0000313" key="1">
    <source>
        <dbReference type="EMBL" id="EKT4441764.1"/>
    </source>
</evidence>
<name>A0AAI9FWY0_STEMA</name>
<dbReference type="AlphaFoldDB" id="A0AAI9FWY0"/>
<dbReference type="InterPro" id="IPR036614">
    <property type="entry name" value="RusA-like_sf"/>
</dbReference>
<comment type="caution">
    <text evidence="1">The sequence shown here is derived from an EMBL/GenBank/DDBJ whole genome shotgun (WGS) entry which is preliminary data.</text>
</comment>
<organism evidence="1 2">
    <name type="scientific">Stenotrophomonas maltophilia</name>
    <name type="common">Pseudomonas maltophilia</name>
    <name type="synonym">Xanthomonas maltophilia</name>
    <dbReference type="NCBI Taxonomy" id="40324"/>
    <lineage>
        <taxon>Bacteria</taxon>
        <taxon>Pseudomonadati</taxon>
        <taxon>Pseudomonadota</taxon>
        <taxon>Gammaproteobacteria</taxon>
        <taxon>Lysobacterales</taxon>
        <taxon>Lysobacteraceae</taxon>
        <taxon>Stenotrophomonas</taxon>
        <taxon>Stenotrophomonas maltophilia group</taxon>
    </lineage>
</organism>
<dbReference type="Gene3D" id="3.30.1330.70">
    <property type="entry name" value="Holliday junction resolvase RusA"/>
    <property type="match status" value="1"/>
</dbReference>
<protein>
    <submittedName>
        <fullName evidence="1">RusA family crossover junction endodeoxyribonuclease</fullName>
    </submittedName>
</protein>
<dbReference type="InterPro" id="IPR008822">
    <property type="entry name" value="Endonuclease_RusA-like"/>
</dbReference>